<keyword evidence="9" id="KW-1185">Reference proteome</keyword>
<feature type="compositionally biased region" description="Basic residues" evidence="7">
    <location>
        <begin position="265"/>
        <end position="275"/>
    </location>
</feature>
<keyword evidence="4" id="KW-0690">Ribosome biogenesis</keyword>
<accession>A0AA38IUD8</accession>
<keyword evidence="5" id="KW-0175">Coiled coil</keyword>
<proteinExistence type="inferred from homology"/>
<evidence type="ECO:0000256" key="4">
    <source>
        <dbReference type="ARBA" id="ARBA00022517"/>
    </source>
</evidence>
<dbReference type="GO" id="GO:0005730">
    <property type="term" value="C:nucleolus"/>
    <property type="evidence" value="ECO:0007669"/>
    <property type="project" value="UniProtKB-SubCell"/>
</dbReference>
<dbReference type="InterPro" id="IPR008610">
    <property type="entry name" value="Ebp2"/>
</dbReference>
<comment type="subcellular location">
    <subcellularLocation>
        <location evidence="2">Nucleus</location>
        <location evidence="2">Nucleolus</location>
    </subcellularLocation>
</comment>
<evidence type="ECO:0000256" key="7">
    <source>
        <dbReference type="SAM" id="MobiDB-lite"/>
    </source>
</evidence>
<evidence type="ECO:0000256" key="1">
    <source>
        <dbReference type="ARBA" id="ARBA00003387"/>
    </source>
</evidence>
<dbReference type="GO" id="GO:0006364">
    <property type="term" value="P:rRNA processing"/>
    <property type="evidence" value="ECO:0007669"/>
    <property type="project" value="TreeGrafter"/>
</dbReference>
<dbReference type="AlphaFoldDB" id="A0AA38IUD8"/>
<evidence type="ECO:0000256" key="2">
    <source>
        <dbReference type="ARBA" id="ARBA00004604"/>
    </source>
</evidence>
<name>A0AA38IUD8_9CUCU</name>
<comment type="caution">
    <text evidence="8">The sequence shown here is derived from an EMBL/GenBank/DDBJ whole genome shotgun (WGS) entry which is preliminary data.</text>
</comment>
<comment type="function">
    <text evidence="1">Required for the processing of the 27S pre-rRNA.</text>
</comment>
<feature type="region of interest" description="Disordered" evidence="7">
    <location>
        <begin position="217"/>
        <end position="311"/>
    </location>
</feature>
<evidence type="ECO:0000256" key="3">
    <source>
        <dbReference type="ARBA" id="ARBA00007336"/>
    </source>
</evidence>
<dbReference type="PANTHER" id="PTHR13028">
    <property type="entry name" value="RRNA PROCESSING PROTEIN EBNA1-BINDING PROTEIN-RELATED"/>
    <property type="match status" value="1"/>
</dbReference>
<evidence type="ECO:0000256" key="5">
    <source>
        <dbReference type="ARBA" id="ARBA00023054"/>
    </source>
</evidence>
<organism evidence="8 9">
    <name type="scientific">Zophobas morio</name>
    <dbReference type="NCBI Taxonomy" id="2755281"/>
    <lineage>
        <taxon>Eukaryota</taxon>
        <taxon>Metazoa</taxon>
        <taxon>Ecdysozoa</taxon>
        <taxon>Arthropoda</taxon>
        <taxon>Hexapoda</taxon>
        <taxon>Insecta</taxon>
        <taxon>Pterygota</taxon>
        <taxon>Neoptera</taxon>
        <taxon>Endopterygota</taxon>
        <taxon>Coleoptera</taxon>
        <taxon>Polyphaga</taxon>
        <taxon>Cucujiformia</taxon>
        <taxon>Tenebrionidae</taxon>
        <taxon>Zophobas</taxon>
    </lineage>
</organism>
<comment type="similarity">
    <text evidence="3">Belongs to the EBP2 family.</text>
</comment>
<feature type="compositionally biased region" description="Basic residues" evidence="7">
    <location>
        <begin position="286"/>
        <end position="311"/>
    </location>
</feature>
<dbReference type="Pfam" id="PF05890">
    <property type="entry name" value="Ebp2"/>
    <property type="match status" value="1"/>
</dbReference>
<evidence type="ECO:0000313" key="9">
    <source>
        <dbReference type="Proteomes" id="UP001168821"/>
    </source>
</evidence>
<feature type="compositionally biased region" description="Basic and acidic residues" evidence="7">
    <location>
        <begin position="223"/>
        <end position="240"/>
    </location>
</feature>
<dbReference type="GO" id="GO:0034399">
    <property type="term" value="C:nuclear periphery"/>
    <property type="evidence" value="ECO:0007669"/>
    <property type="project" value="TreeGrafter"/>
</dbReference>
<dbReference type="GO" id="GO:0030687">
    <property type="term" value="C:preribosome, large subunit precursor"/>
    <property type="evidence" value="ECO:0007669"/>
    <property type="project" value="TreeGrafter"/>
</dbReference>
<dbReference type="PANTHER" id="PTHR13028:SF0">
    <property type="entry name" value="RRNA-PROCESSING PROTEIN EBP2-RELATED"/>
    <property type="match status" value="1"/>
</dbReference>
<feature type="compositionally biased region" description="Basic and acidic residues" evidence="7">
    <location>
        <begin position="252"/>
        <end position="264"/>
    </location>
</feature>
<reference evidence="8" key="1">
    <citation type="journal article" date="2023" name="G3 (Bethesda)">
        <title>Whole genome assemblies of Zophobas morio and Tenebrio molitor.</title>
        <authorList>
            <person name="Kaur S."/>
            <person name="Stinson S.A."/>
            <person name="diCenzo G.C."/>
        </authorList>
    </citation>
    <scope>NUCLEOTIDE SEQUENCE</scope>
    <source>
        <strain evidence="8">QUZm001</strain>
    </source>
</reference>
<dbReference type="EMBL" id="JALNTZ010000002">
    <property type="protein sequence ID" value="KAJ3660904.1"/>
    <property type="molecule type" value="Genomic_DNA"/>
</dbReference>
<protein>
    <submittedName>
        <fullName evidence="8">Uncharacterized protein</fullName>
    </submittedName>
</protein>
<sequence>MSSSESELSDSDIELQEAFAEGRLKPGLNKVEAAPKQFTNNVGGLRQKLTEFKLDLPWLETLDLVSKQAPLAPELAAQMLIHEQKRENQLKNNKKLPQVDPSVDPVLNDFKRETMFHRQAQGTVMEALPKLKALGLKTIRPEDYFAEMAKSDEHMQKIRAHLMQKQVQKQRSERVKQLRSQKKEGKMLQIQTKLARQKEKKMILEQVKKVRKGQSKDLGFLDGKNKGKISDKRKLRDKKFGFGGKKRGSKLNTKDSASDISEYRRPKKPGMKKGKGPGMKMGKGPGMKKGKGPAKRPGKNKRIKSRAKGKR</sequence>
<dbReference type="Proteomes" id="UP001168821">
    <property type="component" value="Unassembled WGS sequence"/>
</dbReference>
<gene>
    <name evidence="8" type="ORF">Zmor_005331</name>
</gene>
<dbReference type="GO" id="GO:0042273">
    <property type="term" value="P:ribosomal large subunit biogenesis"/>
    <property type="evidence" value="ECO:0007669"/>
    <property type="project" value="TreeGrafter"/>
</dbReference>
<keyword evidence="6" id="KW-0539">Nucleus</keyword>
<evidence type="ECO:0000313" key="8">
    <source>
        <dbReference type="EMBL" id="KAJ3660904.1"/>
    </source>
</evidence>
<evidence type="ECO:0000256" key="6">
    <source>
        <dbReference type="ARBA" id="ARBA00023242"/>
    </source>
</evidence>
<feature type="compositionally biased region" description="Gly residues" evidence="7">
    <location>
        <begin position="276"/>
        <end position="285"/>
    </location>
</feature>